<feature type="region of interest" description="Disordered" evidence="2">
    <location>
        <begin position="32"/>
        <end position="85"/>
    </location>
</feature>
<keyword evidence="5" id="KW-1185">Reference proteome</keyword>
<evidence type="ECO:0000256" key="1">
    <source>
        <dbReference type="ARBA" id="ARBA00007797"/>
    </source>
</evidence>
<dbReference type="GO" id="GO:0030692">
    <property type="term" value="C:Noc4p-Nop14p complex"/>
    <property type="evidence" value="ECO:0007669"/>
    <property type="project" value="TreeGrafter"/>
</dbReference>
<evidence type="ECO:0000313" key="4">
    <source>
        <dbReference type="EMBL" id="OHE98956.1"/>
    </source>
</evidence>
<dbReference type="STRING" id="1209926.A0A1G4BC83"/>
<dbReference type="Proteomes" id="UP000176998">
    <property type="component" value="Unassembled WGS sequence"/>
</dbReference>
<dbReference type="InterPro" id="IPR005612">
    <property type="entry name" value="CCAAT-binding_factor"/>
</dbReference>
<dbReference type="RefSeq" id="XP_022476105.1">
    <property type="nucleotide sequence ID" value="XM_022617288.1"/>
</dbReference>
<feature type="compositionally biased region" description="Basic and acidic residues" evidence="2">
    <location>
        <begin position="32"/>
        <end position="41"/>
    </location>
</feature>
<proteinExistence type="inferred from homology"/>
<dbReference type="EMBL" id="MJBS01000040">
    <property type="protein sequence ID" value="OHE98956.1"/>
    <property type="molecule type" value="Genomic_DNA"/>
</dbReference>
<dbReference type="AlphaFoldDB" id="A0A1G4BC83"/>
<dbReference type="OrthoDB" id="10263185at2759"/>
<dbReference type="PANTHER" id="PTHR12455">
    <property type="entry name" value="NUCLEOLAR COMPLEX PROTEIN 4"/>
    <property type="match status" value="1"/>
</dbReference>
<evidence type="ECO:0000313" key="5">
    <source>
        <dbReference type="Proteomes" id="UP000176998"/>
    </source>
</evidence>
<dbReference type="GeneID" id="34558798"/>
<name>A0A1G4BC83_9PEZI</name>
<accession>A0A1G4BC83</accession>
<reference evidence="4 5" key="1">
    <citation type="submission" date="2016-09" db="EMBL/GenBank/DDBJ databases">
        <authorList>
            <person name="Capua I."/>
            <person name="De Benedictis P."/>
            <person name="Joannis T."/>
            <person name="Lombin L.H."/>
            <person name="Cattoli G."/>
        </authorList>
    </citation>
    <scope>NUCLEOTIDE SEQUENCE [LARGE SCALE GENOMIC DNA]</scope>
    <source>
        <strain evidence="4 5">IMI 309357</strain>
    </source>
</reference>
<feature type="domain" description="CCAAT-binding factor" evidence="3">
    <location>
        <begin position="361"/>
        <end position="518"/>
    </location>
</feature>
<dbReference type="Pfam" id="PF03914">
    <property type="entry name" value="CBF"/>
    <property type="match status" value="1"/>
</dbReference>
<organism evidence="4 5">
    <name type="scientific">Colletotrichum orchidophilum</name>
    <dbReference type="NCBI Taxonomy" id="1209926"/>
    <lineage>
        <taxon>Eukaryota</taxon>
        <taxon>Fungi</taxon>
        <taxon>Dikarya</taxon>
        <taxon>Ascomycota</taxon>
        <taxon>Pezizomycotina</taxon>
        <taxon>Sordariomycetes</taxon>
        <taxon>Hypocreomycetidae</taxon>
        <taxon>Glomerellales</taxon>
        <taxon>Glomerellaceae</taxon>
        <taxon>Colletotrichum</taxon>
    </lineage>
</organism>
<sequence>MKIPIWPGPAVKLNSVFTTIDINIKSSAHKIYPNERREKMPAKVSTDGLKRKRAPTKERSKKRAKSESESESEASEAESDESNDPQAEILLLENEILESKKHYNNITKLIQIAGTHEDEPEAATLACVALCRVFVRLLSAGALAFRAGQAEKEKVVVQWLRERYSEYKGVLASLLEEEDLASTALTLAMRCLKAEAQYFTEKEEYTFPHLFIEQIVRSLLASASDDIRVEFVEKYLTEYDDIRFFTLKAVKSLAENPGSLPKGEVFDDTFELLSNIGDVPKELGNFYAEKPKKKSHNVNSAHQHKKQGQDAWLAVLRLAVTREQRKQILDVMSKEIAPWFIRPELLADFLTDSYDAGGSISLLALSGVFYLIQERNLDYPSFYTKLYSLLDRDILHSKYRSRFFRLMDTFLCSTHLPAVLVASFIKRLARLSLNAPPSAVVFIVPWMYNILKRHPLCTFMIHRETKDPEIKALMETQGLNDPFLADEVDPMETHAIDSCLWEIVQLQSHYHPNVATIAKIMSEQFTKQSYNIEDFLDHSYSSLLEAEMGKQVRKPPVIEFQIPKKVFLPNEPESGVQDSLVAKLWNFQ</sequence>
<evidence type="ECO:0000256" key="2">
    <source>
        <dbReference type="SAM" id="MobiDB-lite"/>
    </source>
</evidence>
<feature type="compositionally biased region" description="Acidic residues" evidence="2">
    <location>
        <begin position="69"/>
        <end position="83"/>
    </location>
</feature>
<dbReference type="GO" id="GO:0042254">
    <property type="term" value="P:ribosome biogenesis"/>
    <property type="evidence" value="ECO:0007669"/>
    <property type="project" value="InterPro"/>
</dbReference>
<evidence type="ECO:0000259" key="3">
    <source>
        <dbReference type="Pfam" id="PF03914"/>
    </source>
</evidence>
<dbReference type="PANTHER" id="PTHR12455:SF0">
    <property type="entry name" value="NUCLEOLAR COMPLEX PROTEIN 4 HOMOLOG"/>
    <property type="match status" value="1"/>
</dbReference>
<comment type="similarity">
    <text evidence="1">Belongs to the CBF/MAK21 family.</text>
</comment>
<dbReference type="InterPro" id="IPR027193">
    <property type="entry name" value="Noc4"/>
</dbReference>
<dbReference type="GO" id="GO:0032040">
    <property type="term" value="C:small-subunit processome"/>
    <property type="evidence" value="ECO:0007669"/>
    <property type="project" value="TreeGrafter"/>
</dbReference>
<comment type="caution">
    <text evidence="4">The sequence shown here is derived from an EMBL/GenBank/DDBJ whole genome shotgun (WGS) entry which is preliminary data.</text>
</comment>
<feature type="compositionally biased region" description="Basic residues" evidence="2">
    <location>
        <begin position="50"/>
        <end position="64"/>
    </location>
</feature>
<protein>
    <submittedName>
        <fullName evidence="4">CBF/Mak21 family protein</fullName>
    </submittedName>
</protein>
<gene>
    <name evidence="4" type="ORF">CORC01_05646</name>
</gene>